<evidence type="ECO:0000313" key="3">
    <source>
        <dbReference type="Proteomes" id="UP000199331"/>
    </source>
</evidence>
<feature type="transmembrane region" description="Helical" evidence="1">
    <location>
        <begin position="46"/>
        <end position="69"/>
    </location>
</feature>
<keyword evidence="3" id="KW-1185">Reference proteome</keyword>
<organism evidence="2 3">
    <name type="scientific">Qipengyuania nanhaisediminis</name>
    <dbReference type="NCBI Taxonomy" id="604088"/>
    <lineage>
        <taxon>Bacteria</taxon>
        <taxon>Pseudomonadati</taxon>
        <taxon>Pseudomonadota</taxon>
        <taxon>Alphaproteobacteria</taxon>
        <taxon>Sphingomonadales</taxon>
        <taxon>Erythrobacteraceae</taxon>
        <taxon>Qipengyuania</taxon>
    </lineage>
</organism>
<reference evidence="3" key="1">
    <citation type="submission" date="2016-10" db="EMBL/GenBank/DDBJ databases">
        <authorList>
            <person name="Varghese N."/>
            <person name="Submissions S."/>
        </authorList>
    </citation>
    <scope>NUCLEOTIDE SEQUENCE [LARGE SCALE GENOMIC DNA]</scope>
    <source>
        <strain evidence="3">CGMCC 1.7715</strain>
    </source>
</reference>
<dbReference type="RefSeq" id="WP_090482930.1">
    <property type="nucleotide sequence ID" value="NZ_FOWZ01000005.1"/>
</dbReference>
<dbReference type="OrthoDB" id="7410871at2"/>
<proteinExistence type="predicted"/>
<sequence>MDDKEPKHQDHDLLPDARDELKAMMKEGVDHPSTAPVLTGAAIGAVAGWVLPVVGPVIGGVAGAGLMLYKRLRP</sequence>
<keyword evidence="1" id="KW-0812">Transmembrane</keyword>
<keyword evidence="1" id="KW-1133">Transmembrane helix</keyword>
<dbReference type="STRING" id="604088.SAMN04488060_2708"/>
<protein>
    <submittedName>
        <fullName evidence="2">Uncharacterized protein</fullName>
    </submittedName>
</protein>
<dbReference type="Proteomes" id="UP000199331">
    <property type="component" value="Unassembled WGS sequence"/>
</dbReference>
<dbReference type="AlphaFoldDB" id="A0A1I5Q1Q5"/>
<keyword evidence="1" id="KW-0472">Membrane</keyword>
<dbReference type="EMBL" id="FOWZ01000005">
    <property type="protein sequence ID" value="SFP40304.1"/>
    <property type="molecule type" value="Genomic_DNA"/>
</dbReference>
<gene>
    <name evidence="2" type="ORF">SAMN04488060_2708</name>
</gene>
<name>A0A1I5Q1Q5_9SPHN</name>
<evidence type="ECO:0000256" key="1">
    <source>
        <dbReference type="SAM" id="Phobius"/>
    </source>
</evidence>
<evidence type="ECO:0000313" key="2">
    <source>
        <dbReference type="EMBL" id="SFP40304.1"/>
    </source>
</evidence>
<accession>A0A1I5Q1Q5</accession>